<dbReference type="InterPro" id="IPR007295">
    <property type="entry name" value="DUF402"/>
</dbReference>
<evidence type="ECO:0000313" key="3">
    <source>
        <dbReference type="Proteomes" id="UP001596297"/>
    </source>
</evidence>
<proteinExistence type="predicted"/>
<evidence type="ECO:0000313" key="2">
    <source>
        <dbReference type="EMBL" id="MFC6591484.1"/>
    </source>
</evidence>
<dbReference type="EMBL" id="JBHSWD010000001">
    <property type="protein sequence ID" value="MFC6591484.1"/>
    <property type="molecule type" value="Genomic_DNA"/>
</dbReference>
<dbReference type="Proteomes" id="UP001596297">
    <property type="component" value="Unassembled WGS sequence"/>
</dbReference>
<accession>A0ABW1YF33</accession>
<gene>
    <name evidence="2" type="ORF">ACFP81_05305</name>
</gene>
<dbReference type="PANTHER" id="PTHR41271">
    <property type="entry name" value="DUF402 DOMAIN-CONTAINING PROTEIN"/>
    <property type="match status" value="1"/>
</dbReference>
<dbReference type="SUPFAM" id="SSF159234">
    <property type="entry name" value="FomD-like"/>
    <property type="match status" value="1"/>
</dbReference>
<organism evidence="2 3">
    <name type="scientific">Deinococcus lacus</name>
    <dbReference type="NCBI Taxonomy" id="392561"/>
    <lineage>
        <taxon>Bacteria</taxon>
        <taxon>Thermotogati</taxon>
        <taxon>Deinococcota</taxon>
        <taxon>Deinococci</taxon>
        <taxon>Deinococcales</taxon>
        <taxon>Deinococcaceae</taxon>
        <taxon>Deinococcus</taxon>
    </lineage>
</organism>
<dbReference type="Gene3D" id="2.40.380.10">
    <property type="entry name" value="FomD-like"/>
    <property type="match status" value="1"/>
</dbReference>
<comment type="caution">
    <text evidence="2">The sequence shown here is derived from an EMBL/GenBank/DDBJ whole genome shotgun (WGS) entry which is preliminary data.</text>
</comment>
<sequence length="184" mass="20386">MRRKVHDLRDWTGALEDTERFQVVAEYLMADFTAHRVRQPLTVDFDGEPLRLSNHGWRWIRAHPLTAPAGVVGDALTVLLDRVGQPLELYIDIHAGGGIDPVAGRPWIEDLYLDIAALFGPGWQPRHLLLLDADELAAAQAGGRITGAQAEAAHSHAASVLKALRRREYAPLQAVRAYVHAQLE</sequence>
<dbReference type="InterPro" id="IPR035930">
    <property type="entry name" value="FomD-like_sf"/>
</dbReference>
<name>A0ABW1YF33_9DEIO</name>
<dbReference type="RefSeq" id="WP_380082488.1">
    <property type="nucleotide sequence ID" value="NZ_JBHSWD010000001.1"/>
</dbReference>
<reference evidence="3" key="1">
    <citation type="journal article" date="2019" name="Int. J. Syst. Evol. Microbiol.">
        <title>The Global Catalogue of Microorganisms (GCM) 10K type strain sequencing project: providing services to taxonomists for standard genome sequencing and annotation.</title>
        <authorList>
            <consortium name="The Broad Institute Genomics Platform"/>
            <consortium name="The Broad Institute Genome Sequencing Center for Infectious Disease"/>
            <person name="Wu L."/>
            <person name="Ma J."/>
        </authorList>
    </citation>
    <scope>NUCLEOTIDE SEQUENCE [LARGE SCALE GENOMIC DNA]</scope>
    <source>
        <strain evidence="3">CGMCC 1.15772</strain>
    </source>
</reference>
<dbReference type="Pfam" id="PF04167">
    <property type="entry name" value="DUF402"/>
    <property type="match status" value="1"/>
</dbReference>
<feature type="domain" description="DUF402" evidence="1">
    <location>
        <begin position="77"/>
        <end position="169"/>
    </location>
</feature>
<dbReference type="PANTHER" id="PTHR41271:SF1">
    <property type="entry name" value="DUF402 DOMAIN-CONTAINING PROTEIN"/>
    <property type="match status" value="1"/>
</dbReference>
<protein>
    <submittedName>
        <fullName evidence="2">DUF402 domain-containing protein</fullName>
    </submittedName>
</protein>
<keyword evidence="3" id="KW-1185">Reference proteome</keyword>
<evidence type="ECO:0000259" key="1">
    <source>
        <dbReference type="Pfam" id="PF04167"/>
    </source>
</evidence>